<dbReference type="KEGG" id="xfa:XF_0022"/>
<accession>Q9PHC2</accession>
<dbReference type="STRING" id="160492.XF_0022"/>
<evidence type="ECO:0000313" key="1">
    <source>
        <dbReference type="EMBL" id="AAF82835.1"/>
    </source>
</evidence>
<dbReference type="AlphaFoldDB" id="Q9PHC2"/>
<dbReference type="PIR" id="E82859">
    <property type="entry name" value="E82859"/>
</dbReference>
<proteinExistence type="predicted"/>
<name>Q9PHC2_XYLFA</name>
<reference evidence="1 2" key="1">
    <citation type="journal article" date="2000" name="Nature">
        <title>The genome sequence of the plant pathogen Xylella fastidiosa.</title>
        <authorList>
            <person name="Simpson A.J."/>
            <person name="Reinach F.C."/>
            <person name="Arruda P."/>
            <person name="Abreu F.A."/>
            <person name="Acencio M."/>
            <person name="Alvarenga R."/>
            <person name="Alves L.M."/>
            <person name="Araya J.E."/>
            <person name="Baia G.S."/>
            <person name="Baptista C.S."/>
            <person name="Barros M.H."/>
            <person name="Bonaccorsi E.D."/>
            <person name="Bordin S."/>
            <person name="Bove J.M."/>
            <person name="Briones M.R."/>
            <person name="Bueno M.R."/>
            <person name="Camargo A.A."/>
            <person name="Camargo L.E."/>
            <person name="Carraro D.M."/>
            <person name="Carrer H."/>
            <person name="Colauto N.B."/>
            <person name="Colombo C."/>
            <person name="Costa F.F."/>
            <person name="Costa M.C."/>
            <person name="Costa-Neto C.M."/>
            <person name="Coutinho L.L."/>
            <person name="Cristofani M."/>
            <person name="Dias-Neto E."/>
            <person name="Docena C."/>
            <person name="El-Dorry H."/>
            <person name="Facincani A.P."/>
            <person name="Ferreira A.J."/>
            <person name="Ferreira V.C."/>
            <person name="Ferro J.A."/>
            <person name="Fraga J.S."/>
            <person name="Franca S.C."/>
            <person name="Franco M.C."/>
            <person name="Frohme M."/>
            <person name="Furlan L.R."/>
            <person name="Garnier M."/>
            <person name="Goldman G.H."/>
            <person name="Goldman M.H."/>
            <person name="Gomes S.L."/>
            <person name="Gruber A."/>
            <person name="Ho P.L."/>
            <person name="Hoheisel J.D."/>
            <person name="Junqueira M.L."/>
            <person name="Kemper E.L."/>
            <person name="Kitajima J.P."/>
            <person name="Krieger J.E."/>
            <person name="Kuramae E.E."/>
            <person name="Laigret F."/>
            <person name="Lambais M.R."/>
            <person name="Leite L.C."/>
            <person name="Lemos E.G."/>
            <person name="Lemos M.V."/>
            <person name="Lopes S.A."/>
            <person name="Lopes C.R."/>
            <person name="Machado J.A."/>
            <person name="Machado M.A."/>
            <person name="Madeira A.M."/>
            <person name="Madeira H.M."/>
            <person name="Marino C.L."/>
            <person name="Marques M.V."/>
            <person name="Martins E.A."/>
            <person name="Martins E.M."/>
            <person name="Matsukuma A.Y."/>
            <person name="Menck C.F."/>
            <person name="Miracca E.C."/>
            <person name="Miyaki C.Y."/>
            <person name="Monteriro-Vitorello C.B."/>
            <person name="Moon D.H."/>
            <person name="Nagai M.A."/>
            <person name="Nascimento A.L."/>
            <person name="Netto L.E."/>
            <person name="Nhani A.Jr."/>
            <person name="Nobrega F.G."/>
            <person name="Nunes L.R."/>
            <person name="Oliveira M.A."/>
            <person name="de Oliveira M.C."/>
            <person name="de Oliveira R.C."/>
            <person name="Palmieri D.A."/>
            <person name="Paris A."/>
            <person name="Peixoto B.R."/>
            <person name="Pereira G.A."/>
            <person name="Pereira H.A.Jr."/>
            <person name="Pesquero J.B."/>
            <person name="Quaggio R.B."/>
            <person name="Roberto P.G."/>
            <person name="Rodrigues V."/>
            <person name="de M Rosa A.J."/>
            <person name="de Rosa V.E.Jr."/>
            <person name="de Sa R.G."/>
            <person name="Santelli R.V."/>
            <person name="Sawasaki H.E."/>
            <person name="da Silva A.C."/>
            <person name="da Silva A.M."/>
            <person name="da Silva F.R."/>
            <person name="da Silva W.A.Jr."/>
            <person name="da Silveira J.F."/>
            <person name="Silvestri M.L."/>
            <person name="Siqueira W.J."/>
            <person name="de Souza A.A."/>
            <person name="de Souza A.P."/>
            <person name="Terenzi M.F."/>
            <person name="Truffi D."/>
            <person name="Tsai S.M."/>
            <person name="Tsuhako M.H."/>
            <person name="Vallada H."/>
            <person name="Van Sluys M.A."/>
            <person name="Verjovski-Almeida S."/>
            <person name="Vettore A.L."/>
            <person name="Zago M.A."/>
            <person name="Zatz M."/>
            <person name="Meidanis J."/>
            <person name="Setubal J.C."/>
        </authorList>
    </citation>
    <scope>NUCLEOTIDE SEQUENCE [LARGE SCALE GENOMIC DNA]</scope>
    <source>
        <strain evidence="1 2">9a5c</strain>
    </source>
</reference>
<evidence type="ECO:0000313" key="2">
    <source>
        <dbReference type="Proteomes" id="UP000000812"/>
    </source>
</evidence>
<protein>
    <submittedName>
        <fullName evidence="1">Uncharacterized protein</fullName>
    </submittedName>
</protein>
<sequence length="75" mass="8200">MCKTPFDLCAVECDMPRHFGLPLCSDGVCLCQACRRTMSGIEEGRWNGGVLQSDHSVVQVVLIATECSKRLGKLV</sequence>
<gene>
    <name evidence="1" type="ordered locus">XF_0022</name>
</gene>
<dbReference type="Proteomes" id="UP000000812">
    <property type="component" value="Chromosome"/>
</dbReference>
<dbReference type="EMBL" id="AE003849">
    <property type="protein sequence ID" value="AAF82835.1"/>
    <property type="molecule type" value="Genomic_DNA"/>
</dbReference>
<organism evidence="1 2">
    <name type="scientific">Xylella fastidiosa (strain 9a5c)</name>
    <dbReference type="NCBI Taxonomy" id="160492"/>
    <lineage>
        <taxon>Bacteria</taxon>
        <taxon>Pseudomonadati</taxon>
        <taxon>Pseudomonadota</taxon>
        <taxon>Gammaproteobacteria</taxon>
        <taxon>Lysobacterales</taxon>
        <taxon>Lysobacteraceae</taxon>
        <taxon>Xylella</taxon>
    </lineage>
</organism>
<dbReference type="HOGENOM" id="CLU_2670291_0_0_6"/>